<evidence type="ECO:0000256" key="5">
    <source>
        <dbReference type="ARBA" id="ARBA00023136"/>
    </source>
</evidence>
<dbReference type="EMBL" id="FXZC01000001">
    <property type="protein sequence ID" value="SMX63028.1"/>
    <property type="molecule type" value="Genomic_DNA"/>
</dbReference>
<feature type="transmembrane region" description="Helical" evidence="6">
    <location>
        <begin position="91"/>
        <end position="113"/>
    </location>
</feature>
<comment type="similarity">
    <text evidence="2">Belongs to the UPF0014 family.</text>
</comment>
<dbReference type="GO" id="GO:0005886">
    <property type="term" value="C:plasma membrane"/>
    <property type="evidence" value="ECO:0007669"/>
    <property type="project" value="TreeGrafter"/>
</dbReference>
<evidence type="ECO:0000256" key="2">
    <source>
        <dbReference type="ARBA" id="ARBA00005268"/>
    </source>
</evidence>
<name>A0A2H1HJC3_9MICO</name>
<dbReference type="RefSeq" id="WP_197907825.1">
    <property type="nucleotide sequence ID" value="NZ_FXZC01000001.1"/>
</dbReference>
<feature type="transmembrane region" description="Helical" evidence="6">
    <location>
        <begin position="31"/>
        <end position="53"/>
    </location>
</feature>
<dbReference type="Pfam" id="PF03649">
    <property type="entry name" value="UPF0014"/>
    <property type="match status" value="1"/>
</dbReference>
<dbReference type="Proteomes" id="UP000234333">
    <property type="component" value="Unassembled WGS sequence"/>
</dbReference>
<feature type="transmembrane region" description="Helical" evidence="6">
    <location>
        <begin position="189"/>
        <end position="207"/>
    </location>
</feature>
<evidence type="ECO:0000256" key="1">
    <source>
        <dbReference type="ARBA" id="ARBA00004141"/>
    </source>
</evidence>
<dbReference type="AlphaFoldDB" id="A0A2H1HJC3"/>
<evidence type="ECO:0000313" key="7">
    <source>
        <dbReference type="EMBL" id="SMX63028.1"/>
    </source>
</evidence>
<evidence type="ECO:0000256" key="4">
    <source>
        <dbReference type="ARBA" id="ARBA00022989"/>
    </source>
</evidence>
<feature type="transmembrane region" description="Helical" evidence="6">
    <location>
        <begin position="6"/>
        <end position="24"/>
    </location>
</feature>
<protein>
    <submittedName>
        <fullName evidence="7">Putative ABC transport system permease protein</fullName>
    </submittedName>
</protein>
<keyword evidence="4 6" id="KW-1133">Transmembrane helix</keyword>
<gene>
    <name evidence="7" type="ORF">BC102111_00074</name>
</gene>
<dbReference type="GeneID" id="99774503"/>
<accession>A0A2H1HJC3</accession>
<evidence type="ECO:0000256" key="6">
    <source>
        <dbReference type="SAM" id="Phobius"/>
    </source>
</evidence>
<keyword evidence="5 6" id="KW-0472">Membrane</keyword>
<evidence type="ECO:0000313" key="8">
    <source>
        <dbReference type="Proteomes" id="UP000234333"/>
    </source>
</evidence>
<sequence>MTITEVLPFLGGITVLLVITLAVLRFAEVGLGWLPVVAIVRAVVQLALVALLLSGALTAWWSVAAFVGLMLTTASVTSLRRARGLPRGPLGAVLGVVIGTLVTLGLVLVLGLVDLRFERVIAIAGIVSGNAMTVATLSMRRFASDLHTGWGEVEAWLSLGAQPRRAGKRLRQTAVREALLPNLDQTKNTGLVTLPGAFVGALFAGAAPLEAAQFQIVVLTAIMLAGAITAVVATQVASGVALKPAEPAQ</sequence>
<feature type="transmembrane region" description="Helical" evidence="6">
    <location>
        <begin position="59"/>
        <end position="79"/>
    </location>
</feature>
<reference evidence="7 8" key="1">
    <citation type="submission" date="2017-03" db="EMBL/GenBank/DDBJ databases">
        <authorList>
            <person name="Afonso C.L."/>
            <person name="Miller P.J."/>
            <person name="Scott M.A."/>
            <person name="Spackman E."/>
            <person name="Goraichik I."/>
            <person name="Dimitrov K.M."/>
            <person name="Suarez D.L."/>
            <person name="Swayne D.E."/>
        </authorList>
    </citation>
    <scope>NUCLEOTIDE SEQUENCE [LARGE SCALE GENOMIC DNA]</scope>
    <source>
        <strain evidence="7 8">CIP 102111</strain>
    </source>
</reference>
<feature type="transmembrane region" description="Helical" evidence="6">
    <location>
        <begin position="213"/>
        <end position="233"/>
    </location>
</feature>
<keyword evidence="3 6" id="KW-0812">Transmembrane</keyword>
<evidence type="ECO:0000256" key="3">
    <source>
        <dbReference type="ARBA" id="ARBA00022692"/>
    </source>
</evidence>
<dbReference type="InterPro" id="IPR005226">
    <property type="entry name" value="UPF0014_fam"/>
</dbReference>
<organism evidence="7 8">
    <name type="scientific">Brevibacterium casei CIP 102111</name>
    <dbReference type="NCBI Taxonomy" id="1255625"/>
    <lineage>
        <taxon>Bacteria</taxon>
        <taxon>Bacillati</taxon>
        <taxon>Actinomycetota</taxon>
        <taxon>Actinomycetes</taxon>
        <taxon>Micrococcales</taxon>
        <taxon>Brevibacteriaceae</taxon>
        <taxon>Brevibacterium</taxon>
    </lineage>
</organism>
<dbReference type="PANTHER" id="PTHR30028">
    <property type="entry name" value="UPF0014 INNER MEMBRANE PROTEIN YBBM-RELATED"/>
    <property type="match status" value="1"/>
</dbReference>
<feature type="transmembrane region" description="Helical" evidence="6">
    <location>
        <begin position="119"/>
        <end position="137"/>
    </location>
</feature>
<proteinExistence type="inferred from homology"/>
<comment type="subcellular location">
    <subcellularLocation>
        <location evidence="1">Membrane</location>
        <topology evidence="1">Multi-pass membrane protein</topology>
    </subcellularLocation>
</comment>
<dbReference type="PANTHER" id="PTHR30028:SF0">
    <property type="entry name" value="PROTEIN ALUMINUM SENSITIVE 3"/>
    <property type="match status" value="1"/>
</dbReference>